<sequence>MIFIGTLLIALGLLNILNPTFAWNRSEGWKVNGDTTPSDAYIASRKLIGIIGLIIGIMCLLIGILKLF</sequence>
<feature type="domain" description="DUF6199" evidence="2">
    <location>
        <begin position="4"/>
        <end position="62"/>
    </location>
</feature>
<dbReference type="InterPro" id="IPR045679">
    <property type="entry name" value="DUF6199"/>
</dbReference>
<dbReference type="RefSeq" id="WP_068531075.1">
    <property type="nucleotide sequence ID" value="NZ_LVJH01000007.1"/>
</dbReference>
<dbReference type="Pfam" id="PF19701">
    <property type="entry name" value="DUF6199"/>
    <property type="match status" value="1"/>
</dbReference>
<evidence type="ECO:0000259" key="2">
    <source>
        <dbReference type="Pfam" id="PF19701"/>
    </source>
</evidence>
<keyword evidence="4" id="KW-1185">Reference proteome</keyword>
<comment type="caution">
    <text evidence="3">The sequence shown here is derived from an EMBL/GenBank/DDBJ whole genome shotgun (WGS) entry which is preliminary data.</text>
</comment>
<keyword evidence="1" id="KW-0812">Transmembrane</keyword>
<reference evidence="3 4" key="1">
    <citation type="submission" date="2016-03" db="EMBL/GenBank/DDBJ databases">
        <title>Draft genome sequence of Paenibacillus glacialis DSM 22343.</title>
        <authorList>
            <person name="Shin S.-K."/>
            <person name="Yi H."/>
        </authorList>
    </citation>
    <scope>NUCLEOTIDE SEQUENCE [LARGE SCALE GENOMIC DNA]</scope>
    <source>
        <strain evidence="3 4">DSM 22343</strain>
    </source>
</reference>
<name>A0A168MCF0_9BACL</name>
<keyword evidence="1" id="KW-1133">Transmembrane helix</keyword>
<keyword evidence="1" id="KW-0472">Membrane</keyword>
<organism evidence="3 4">
    <name type="scientific">Paenibacillus glacialis</name>
    <dbReference type="NCBI Taxonomy" id="494026"/>
    <lineage>
        <taxon>Bacteria</taxon>
        <taxon>Bacillati</taxon>
        <taxon>Bacillota</taxon>
        <taxon>Bacilli</taxon>
        <taxon>Bacillales</taxon>
        <taxon>Paenibacillaceae</taxon>
        <taxon>Paenibacillus</taxon>
    </lineage>
</organism>
<dbReference type="AlphaFoldDB" id="A0A168MCF0"/>
<dbReference type="EMBL" id="LVJH01000007">
    <property type="protein sequence ID" value="OAB44507.1"/>
    <property type="molecule type" value="Genomic_DNA"/>
</dbReference>
<evidence type="ECO:0000313" key="3">
    <source>
        <dbReference type="EMBL" id="OAB44507.1"/>
    </source>
</evidence>
<evidence type="ECO:0000256" key="1">
    <source>
        <dbReference type="SAM" id="Phobius"/>
    </source>
</evidence>
<protein>
    <recommendedName>
        <fullName evidence="2">DUF6199 domain-containing protein</fullName>
    </recommendedName>
</protein>
<accession>A0A168MCF0</accession>
<gene>
    <name evidence="3" type="ORF">PGLA_07580</name>
</gene>
<proteinExistence type="predicted"/>
<evidence type="ECO:0000313" key="4">
    <source>
        <dbReference type="Proteomes" id="UP000076967"/>
    </source>
</evidence>
<feature type="transmembrane region" description="Helical" evidence="1">
    <location>
        <begin position="46"/>
        <end position="65"/>
    </location>
</feature>
<dbReference type="Proteomes" id="UP000076967">
    <property type="component" value="Unassembled WGS sequence"/>
</dbReference>